<evidence type="ECO:0000256" key="3">
    <source>
        <dbReference type="ARBA" id="ARBA00023163"/>
    </source>
</evidence>
<accession>A0AAN9SS23</accession>
<feature type="compositionally biased region" description="Basic and acidic residues" evidence="6">
    <location>
        <begin position="171"/>
        <end position="184"/>
    </location>
</feature>
<keyword evidence="4" id="KW-0539">Nucleus</keyword>
<feature type="region of interest" description="VHIID" evidence="5">
    <location>
        <begin position="324"/>
        <end position="389"/>
    </location>
</feature>
<proteinExistence type="inferred from homology"/>
<sequence length="620" mass="69679">MQKFGDPTPTPTPIWSESGTSSSGESMEFSKYSNPILRYISDILMDEEDELERKPCMLQECLRLQAAEKAFHDLLLRHNQPSSLHQSSHAESIGNFGRSSSFESYDTCTTDNSCESELINAVPEFDSCFLQLQTPLVDSPWSLFQSQSHTMPPMVDGAFSALAPREKRSHQREDYASDEQEGRRGSKVSAVFSDELEAAGILEEVLLCQTGRSQTPYCAPAEASLSVDLGRSNGKATKKASTNKGTAVDLWTLLTQCAQAVASFDQRNANDLLSQIRQHSSAFGDGLQRLAHYFAIGLEIRLAAGTPSYMPLQVATAADMLKAYKLFVTSSPLQRITNYLTTKTIITLVKNESSVHVIDFGICYGFQWPCLIKKLSDRPGGPPRLRITGIDLPQPGFRPAERIEETGKRLANFCKKFNVPFEYNFLAEKWETIRPADLKIDRNEVTVVSCFYRLKNLPDETVGVNCPRDAVLNLIRKINPNIFIHGVVNGNYSAPFFLTRFREALYHFASLFDMFEATVPGEDPQRVMLEKGLFGRDAINVIACEGAERVERPETYKQWQVRNQRAMFKQVGLDPHLVNDAKEMVKREYHKDFVVAEDGKWVLHGWKGRTLNAISVWTPA</sequence>
<comment type="caution">
    <text evidence="5">Lacks conserved residue(s) required for the propagation of feature annotation.</text>
</comment>
<comment type="caution">
    <text evidence="7">The sequence shown here is derived from an EMBL/GenBank/DDBJ whole genome shotgun (WGS) entry which is preliminary data.</text>
</comment>
<reference evidence="7 8" key="1">
    <citation type="submission" date="2024-01" db="EMBL/GenBank/DDBJ databases">
        <title>The genomes of 5 underutilized Papilionoideae crops provide insights into root nodulation and disease resistanc.</title>
        <authorList>
            <person name="Jiang F."/>
        </authorList>
    </citation>
    <scope>NUCLEOTIDE SEQUENCE [LARGE SCALE GENOMIC DNA]</scope>
    <source>
        <strain evidence="7">DUOXIRENSHENG_FW03</strain>
        <tissue evidence="7">Leaves</tissue>
    </source>
</reference>
<feature type="region of interest" description="Leucine repeat II (LRII)" evidence="5">
    <location>
        <begin position="405"/>
        <end position="437"/>
    </location>
</feature>
<dbReference type="Proteomes" id="UP001386955">
    <property type="component" value="Unassembled WGS sequence"/>
</dbReference>
<dbReference type="GO" id="GO:0005634">
    <property type="term" value="C:nucleus"/>
    <property type="evidence" value="ECO:0007669"/>
    <property type="project" value="UniProtKB-SubCell"/>
</dbReference>
<dbReference type="Pfam" id="PF03514">
    <property type="entry name" value="GRAS"/>
    <property type="match status" value="1"/>
</dbReference>
<evidence type="ECO:0000256" key="1">
    <source>
        <dbReference type="ARBA" id="ARBA00004123"/>
    </source>
</evidence>
<evidence type="ECO:0000313" key="7">
    <source>
        <dbReference type="EMBL" id="KAK7402197.1"/>
    </source>
</evidence>
<gene>
    <name evidence="7" type="ORF">VNO78_14259</name>
</gene>
<feature type="region of interest" description="Disordered" evidence="6">
    <location>
        <begin position="164"/>
        <end position="187"/>
    </location>
</feature>
<organism evidence="7 8">
    <name type="scientific">Psophocarpus tetragonolobus</name>
    <name type="common">Winged bean</name>
    <name type="synonym">Dolichos tetragonolobus</name>
    <dbReference type="NCBI Taxonomy" id="3891"/>
    <lineage>
        <taxon>Eukaryota</taxon>
        <taxon>Viridiplantae</taxon>
        <taxon>Streptophyta</taxon>
        <taxon>Embryophyta</taxon>
        <taxon>Tracheophyta</taxon>
        <taxon>Spermatophyta</taxon>
        <taxon>Magnoliopsida</taxon>
        <taxon>eudicotyledons</taxon>
        <taxon>Gunneridae</taxon>
        <taxon>Pentapetalae</taxon>
        <taxon>rosids</taxon>
        <taxon>fabids</taxon>
        <taxon>Fabales</taxon>
        <taxon>Fabaceae</taxon>
        <taxon>Papilionoideae</taxon>
        <taxon>50 kb inversion clade</taxon>
        <taxon>NPAAA clade</taxon>
        <taxon>indigoferoid/millettioid clade</taxon>
        <taxon>Phaseoleae</taxon>
        <taxon>Psophocarpus</taxon>
    </lineage>
</organism>
<dbReference type="EMBL" id="JAYMYS010000003">
    <property type="protein sequence ID" value="KAK7402197.1"/>
    <property type="molecule type" value="Genomic_DNA"/>
</dbReference>
<keyword evidence="3" id="KW-0804">Transcription</keyword>
<comment type="subcellular location">
    <subcellularLocation>
        <location evidence="1">Nucleus</location>
    </subcellularLocation>
</comment>
<evidence type="ECO:0000256" key="4">
    <source>
        <dbReference type="ARBA" id="ARBA00023242"/>
    </source>
</evidence>
<keyword evidence="2" id="KW-0805">Transcription regulation</keyword>
<evidence type="ECO:0000256" key="6">
    <source>
        <dbReference type="SAM" id="MobiDB-lite"/>
    </source>
</evidence>
<name>A0AAN9SS23_PSOTE</name>
<dbReference type="AlphaFoldDB" id="A0AAN9SS23"/>
<dbReference type="PROSITE" id="PS50985">
    <property type="entry name" value="GRAS"/>
    <property type="match status" value="1"/>
</dbReference>
<comment type="similarity">
    <text evidence="5">Belongs to the GRAS family.</text>
</comment>
<feature type="compositionally biased region" description="Low complexity" evidence="6">
    <location>
        <begin position="16"/>
        <end position="28"/>
    </location>
</feature>
<evidence type="ECO:0000313" key="8">
    <source>
        <dbReference type="Proteomes" id="UP001386955"/>
    </source>
</evidence>
<feature type="region of interest" description="SAW" evidence="5">
    <location>
        <begin position="543"/>
        <end position="618"/>
    </location>
</feature>
<feature type="region of interest" description="Disordered" evidence="6">
    <location>
        <begin position="1"/>
        <end position="28"/>
    </location>
</feature>
<keyword evidence="8" id="KW-1185">Reference proteome</keyword>
<dbReference type="InterPro" id="IPR005202">
    <property type="entry name" value="TF_GRAS"/>
</dbReference>
<protein>
    <submittedName>
        <fullName evidence="7">Uncharacterized protein</fullName>
    </submittedName>
</protein>
<dbReference type="PANTHER" id="PTHR31636">
    <property type="entry name" value="OSJNBA0084A10.13 PROTEIN-RELATED"/>
    <property type="match status" value="1"/>
</dbReference>
<feature type="short sequence motif" description="VHIID" evidence="5">
    <location>
        <begin position="355"/>
        <end position="359"/>
    </location>
</feature>
<evidence type="ECO:0000256" key="5">
    <source>
        <dbReference type="PROSITE-ProRule" id="PRU01191"/>
    </source>
</evidence>
<evidence type="ECO:0000256" key="2">
    <source>
        <dbReference type="ARBA" id="ARBA00023015"/>
    </source>
</evidence>